<dbReference type="AlphaFoldDB" id="A0A2A7MBC1"/>
<protein>
    <submittedName>
        <fullName evidence="1">Uncharacterized protein</fullName>
    </submittedName>
</protein>
<gene>
    <name evidence="1" type="ORF">CQ394_20110</name>
</gene>
<dbReference type="RefSeq" id="WP_058293141.1">
    <property type="nucleotide sequence ID" value="NZ_CAMRXB010000022.1"/>
</dbReference>
<dbReference type="STRING" id="137838.GCA_001458595_00130"/>
<evidence type="ECO:0000313" key="2">
    <source>
        <dbReference type="Proteomes" id="UP000220840"/>
    </source>
</evidence>
<evidence type="ECO:0000313" key="1">
    <source>
        <dbReference type="EMBL" id="PEG28956.1"/>
    </source>
</evidence>
<comment type="caution">
    <text evidence="1">The sequence shown here is derived from an EMBL/GenBank/DDBJ whole genome shotgun (WGS) entry which is preliminary data.</text>
</comment>
<dbReference type="Proteomes" id="UP000220840">
    <property type="component" value="Unassembled WGS sequence"/>
</dbReference>
<sequence length="157" mass="18984">MSYNVIDIINKCIYIENEQKKMFEVFLDDDNASIKLQVLVKVFLKDTDRIINYYNQLKEEILEYELEEIDIRTYDKIAFLMNEYNIRMHSVNLNKVSPREYLKIFLELARDKQSLFIDLQGRFYNNARDSQSNTYKVLSKIIEYTKRHTKMIEKTVL</sequence>
<dbReference type="EMBL" id="PDCJ01000006">
    <property type="protein sequence ID" value="PEG28956.1"/>
    <property type="molecule type" value="Genomic_DNA"/>
</dbReference>
<accession>A0A2A7MBC1</accession>
<organism evidence="1 2">
    <name type="scientific">Clostridium neonatale</name>
    <dbReference type="NCBI Taxonomy" id="137838"/>
    <lineage>
        <taxon>Bacteria</taxon>
        <taxon>Bacillati</taxon>
        <taxon>Bacillota</taxon>
        <taxon>Clostridia</taxon>
        <taxon>Eubacteriales</taxon>
        <taxon>Clostridiaceae</taxon>
        <taxon>Clostridium</taxon>
    </lineage>
</organism>
<name>A0A2A7MBC1_9CLOT</name>
<proteinExistence type="predicted"/>
<keyword evidence="2" id="KW-1185">Reference proteome</keyword>
<dbReference type="OrthoDB" id="1935723at2"/>
<reference evidence="1 2" key="1">
    <citation type="submission" date="2017-10" db="EMBL/GenBank/DDBJ databases">
        <title>Effective Description of Clostridium neonatale sp. nov. linked to necrotizing enterocolitis in neonates and a clarification of species assignable to the genus Clostridium (Prazmowski 1880) emend. Lawson and Rainey 2016.</title>
        <authorList>
            <person name="Bernard K."/>
            <person name="Burdz T."/>
            <person name="Wiebe D."/>
            <person name="Balcewich B."/>
            <person name="Alfa M."/>
            <person name="Bernier A.-M."/>
        </authorList>
    </citation>
    <scope>NUCLEOTIDE SEQUENCE [LARGE SCALE GENOMIC DNA]</scope>
    <source>
        <strain evidence="1 2">LCDC99A005</strain>
    </source>
</reference>